<sequence length="170" mass="17451">MIPADIQLTDITADLADDGVALGSLGIEYPGLSGALSGVIDNARQSGFGELRFVYLDSPPAVAADQRDVAQDLLIATGADTVILRSPAGGAVVSTDHSRAAIESAQVDLFGNPDLVAGTQAFIDDLSHATVPWQEINIGVGATVLVAVLATVLALRSRTIRGGRTADCVQ</sequence>
<keyword evidence="1" id="KW-0472">Membrane</keyword>
<dbReference type="EMBL" id="JAPMKX010000001">
    <property type="protein sequence ID" value="MCX7537064.1"/>
    <property type="molecule type" value="Genomic_DNA"/>
</dbReference>
<reference evidence="2" key="1">
    <citation type="submission" date="2022-11" db="EMBL/GenBank/DDBJ databases">
        <title>Corynebacterium sp. isolated from Penguins.</title>
        <authorList>
            <person name="Sedlar K."/>
            <person name="Svec P."/>
        </authorList>
    </citation>
    <scope>NUCLEOTIDE SEQUENCE</scope>
    <source>
        <strain evidence="2">P5875</strain>
    </source>
</reference>
<name>A0A9Q4CCP4_9CORY</name>
<keyword evidence="1" id="KW-0812">Transmembrane</keyword>
<accession>A0A9Q4CCP4</accession>
<comment type="caution">
    <text evidence="2">The sequence shown here is derived from an EMBL/GenBank/DDBJ whole genome shotgun (WGS) entry which is preliminary data.</text>
</comment>
<gene>
    <name evidence="2" type="ORF">OS123_00685</name>
</gene>
<dbReference type="Pfam" id="PF20381">
    <property type="entry name" value="Rv1476"/>
    <property type="match status" value="1"/>
</dbReference>
<evidence type="ECO:0000313" key="3">
    <source>
        <dbReference type="Proteomes" id="UP001070238"/>
    </source>
</evidence>
<feature type="transmembrane region" description="Helical" evidence="1">
    <location>
        <begin position="136"/>
        <end position="155"/>
    </location>
</feature>
<protein>
    <recommendedName>
        <fullName evidence="4">1-deoxy-D-xylulose-5-phosphate synthase</fullName>
    </recommendedName>
</protein>
<evidence type="ECO:0000313" key="2">
    <source>
        <dbReference type="EMBL" id="MCX7537064.1"/>
    </source>
</evidence>
<keyword evidence="1" id="KW-1133">Transmembrane helix</keyword>
<organism evidence="2 3">
    <name type="scientific">Corynebacterium antarcticum</name>
    <dbReference type="NCBI Taxonomy" id="2800405"/>
    <lineage>
        <taxon>Bacteria</taxon>
        <taxon>Bacillati</taxon>
        <taxon>Actinomycetota</taxon>
        <taxon>Actinomycetes</taxon>
        <taxon>Mycobacteriales</taxon>
        <taxon>Corynebacteriaceae</taxon>
        <taxon>Corynebacterium</taxon>
    </lineage>
</organism>
<dbReference type="InterPro" id="IPR046498">
    <property type="entry name" value="Rv1476-like"/>
</dbReference>
<dbReference type="RefSeq" id="WP_267168906.1">
    <property type="nucleotide sequence ID" value="NZ_JAPMKX010000001.1"/>
</dbReference>
<evidence type="ECO:0008006" key="4">
    <source>
        <dbReference type="Google" id="ProtNLM"/>
    </source>
</evidence>
<proteinExistence type="predicted"/>
<evidence type="ECO:0000256" key="1">
    <source>
        <dbReference type="SAM" id="Phobius"/>
    </source>
</evidence>
<dbReference type="Proteomes" id="UP001070238">
    <property type="component" value="Unassembled WGS sequence"/>
</dbReference>
<dbReference type="AlphaFoldDB" id="A0A9Q4CCP4"/>